<keyword evidence="2" id="KW-1133">Transmembrane helix</keyword>
<dbReference type="InterPro" id="IPR051009">
    <property type="entry name" value="PRM"/>
</dbReference>
<feature type="signal peptide" evidence="3">
    <location>
        <begin position="1"/>
        <end position="20"/>
    </location>
</feature>
<feature type="chain" id="PRO_5040240533" evidence="3">
    <location>
        <begin position="21"/>
        <end position="335"/>
    </location>
</feature>
<evidence type="ECO:0000313" key="5">
    <source>
        <dbReference type="Proteomes" id="UP000749293"/>
    </source>
</evidence>
<protein>
    <submittedName>
        <fullName evidence="4">Uncharacterized protein</fullName>
    </submittedName>
</protein>
<evidence type="ECO:0000313" key="4">
    <source>
        <dbReference type="EMBL" id="KAF4120534.1"/>
    </source>
</evidence>
<keyword evidence="2" id="KW-0472">Membrane</keyword>
<feature type="compositionally biased region" description="Gly residues" evidence="1">
    <location>
        <begin position="161"/>
        <end position="173"/>
    </location>
</feature>
<sequence length="335" mass="34046">MRLLRSLVGASLALAVTVMAADDSTDDSPLPTLTSSDSIPTYPAAAVPPTGDAPFMHHSHAPDGTVFIAVGAILGAMLLGVLLWRLAVGLLLHRSVRRAAMAQHHRVADPGSKSSDGLAPPAMFYKYTDQGSNMSVSNNSNGGNGNGGAHTPPHHHHGHRAAGGGGGGGGGTTGKRRTNRASVVPSSASQSNLFFSPTAAPPSGNALAGNRTSTFLPPGFYAAGIHGNNSSSNYPGSGANANAIGMSNLHPDPSFRPTPPDSPSFAPVRRESPGLPAGRRNDVSTSSVNLSNPLPPGQRAPSAYLDDLLADDPAALPPPQMPPSAGRTGPNSNMI</sequence>
<comment type="caution">
    <text evidence="4">The sequence shown here is derived from an EMBL/GenBank/DDBJ whole genome shotgun (WGS) entry which is preliminary data.</text>
</comment>
<dbReference type="PANTHER" id="PTHR36089">
    <property type="entry name" value="CHITIN SYNTHASE 3 COMPLEX PROTEIN CSI2-RELATED"/>
    <property type="match status" value="1"/>
</dbReference>
<dbReference type="RefSeq" id="XP_035319186.1">
    <property type="nucleotide sequence ID" value="XM_035464948.1"/>
</dbReference>
<proteinExistence type="predicted"/>
<feature type="region of interest" description="Disordered" evidence="1">
    <location>
        <begin position="129"/>
        <end position="211"/>
    </location>
</feature>
<feature type="compositionally biased region" description="Polar residues" evidence="1">
    <location>
        <begin position="283"/>
        <end position="292"/>
    </location>
</feature>
<evidence type="ECO:0000256" key="1">
    <source>
        <dbReference type="SAM" id="MobiDB-lite"/>
    </source>
</evidence>
<name>A0A9P4YRN3_9HYPO</name>
<dbReference type="AlphaFoldDB" id="A0A9P4YRN3"/>
<feature type="compositionally biased region" description="Polar residues" evidence="1">
    <location>
        <begin position="184"/>
        <end position="195"/>
    </location>
</feature>
<organism evidence="4 5">
    <name type="scientific">Geosmithia morbida</name>
    <dbReference type="NCBI Taxonomy" id="1094350"/>
    <lineage>
        <taxon>Eukaryota</taxon>
        <taxon>Fungi</taxon>
        <taxon>Dikarya</taxon>
        <taxon>Ascomycota</taxon>
        <taxon>Pezizomycotina</taxon>
        <taxon>Sordariomycetes</taxon>
        <taxon>Hypocreomycetidae</taxon>
        <taxon>Hypocreales</taxon>
        <taxon>Bionectriaceae</taxon>
        <taxon>Geosmithia</taxon>
    </lineage>
</organism>
<evidence type="ECO:0000256" key="3">
    <source>
        <dbReference type="SAM" id="SignalP"/>
    </source>
</evidence>
<gene>
    <name evidence="4" type="ORF">GMORB2_2972</name>
</gene>
<keyword evidence="2" id="KW-0812">Transmembrane</keyword>
<feature type="region of interest" description="Disordered" evidence="1">
    <location>
        <begin position="243"/>
        <end position="335"/>
    </location>
</feature>
<dbReference type="PANTHER" id="PTHR36089:SF1">
    <property type="entry name" value="CHITIN SYNTHASE 3 COMPLEX PROTEIN CSI2-RELATED"/>
    <property type="match status" value="1"/>
</dbReference>
<feature type="transmembrane region" description="Helical" evidence="2">
    <location>
        <begin position="66"/>
        <end position="92"/>
    </location>
</feature>
<keyword evidence="5" id="KW-1185">Reference proteome</keyword>
<dbReference type="OrthoDB" id="4065319at2759"/>
<dbReference type="Proteomes" id="UP000749293">
    <property type="component" value="Unassembled WGS sequence"/>
</dbReference>
<evidence type="ECO:0000256" key="2">
    <source>
        <dbReference type="SAM" id="Phobius"/>
    </source>
</evidence>
<dbReference type="GeneID" id="55969200"/>
<dbReference type="GO" id="GO:0000324">
    <property type="term" value="C:fungal-type vacuole"/>
    <property type="evidence" value="ECO:0007669"/>
    <property type="project" value="TreeGrafter"/>
</dbReference>
<reference evidence="4" key="1">
    <citation type="submission" date="2020-03" db="EMBL/GenBank/DDBJ databases">
        <title>Site-based positive gene gene selection in Geosmithia morbida across the United States reveals a broad range of putative effectors and factors for local host and environmental adapation.</title>
        <authorList>
            <person name="Onufrak A."/>
            <person name="Murdoch R.W."/>
            <person name="Gazis R."/>
            <person name="Huff M."/>
            <person name="Staton M."/>
            <person name="Klingeman W."/>
            <person name="Hadziabdic D."/>
        </authorList>
    </citation>
    <scope>NUCLEOTIDE SEQUENCE</scope>
    <source>
        <strain evidence="4">1262</strain>
    </source>
</reference>
<keyword evidence="3" id="KW-0732">Signal</keyword>
<accession>A0A9P4YRN3</accession>
<feature type="compositionally biased region" description="Polar residues" evidence="1">
    <location>
        <begin position="129"/>
        <end position="140"/>
    </location>
</feature>
<dbReference type="EMBL" id="JAANYQ010000016">
    <property type="protein sequence ID" value="KAF4120534.1"/>
    <property type="molecule type" value="Genomic_DNA"/>
</dbReference>
<feature type="compositionally biased region" description="Low complexity" evidence="1">
    <location>
        <begin position="300"/>
        <end position="314"/>
    </location>
</feature>